<dbReference type="Pfam" id="PF13540">
    <property type="entry name" value="RCC1_2"/>
    <property type="match status" value="1"/>
</dbReference>
<reference evidence="3" key="1">
    <citation type="journal article" date="2020" name="bioRxiv">
        <title>Comparative genomics of Chlamydomonas.</title>
        <authorList>
            <person name="Craig R.J."/>
            <person name="Hasan A.R."/>
            <person name="Ness R.W."/>
            <person name="Keightley P.D."/>
        </authorList>
    </citation>
    <scope>NUCLEOTIDE SEQUENCE</scope>
    <source>
        <strain evidence="3">CCAP 11/70</strain>
    </source>
</reference>
<evidence type="ECO:0000256" key="2">
    <source>
        <dbReference type="SAM" id="SignalP"/>
    </source>
</evidence>
<feature type="compositionally biased region" description="Pro residues" evidence="1">
    <location>
        <begin position="296"/>
        <end position="317"/>
    </location>
</feature>
<dbReference type="GO" id="GO:0005737">
    <property type="term" value="C:cytoplasm"/>
    <property type="evidence" value="ECO:0007669"/>
    <property type="project" value="TreeGrafter"/>
</dbReference>
<proteinExistence type="predicted"/>
<dbReference type="GO" id="GO:0005085">
    <property type="term" value="F:guanyl-nucleotide exchange factor activity"/>
    <property type="evidence" value="ECO:0007669"/>
    <property type="project" value="TreeGrafter"/>
</dbReference>
<feature type="chain" id="PRO_5032515008" evidence="2">
    <location>
        <begin position="22"/>
        <end position="379"/>
    </location>
</feature>
<dbReference type="PANTHER" id="PTHR45982:SF1">
    <property type="entry name" value="REGULATOR OF CHROMOSOME CONDENSATION"/>
    <property type="match status" value="1"/>
</dbReference>
<dbReference type="Gene3D" id="2.130.10.30">
    <property type="entry name" value="Regulator of chromosome condensation 1/beta-lactamase-inhibitor protein II"/>
    <property type="match status" value="2"/>
</dbReference>
<organism evidence="3 4">
    <name type="scientific">Edaphochlamys debaryana</name>
    <dbReference type="NCBI Taxonomy" id="47281"/>
    <lineage>
        <taxon>Eukaryota</taxon>
        <taxon>Viridiplantae</taxon>
        <taxon>Chlorophyta</taxon>
        <taxon>core chlorophytes</taxon>
        <taxon>Chlorophyceae</taxon>
        <taxon>CS clade</taxon>
        <taxon>Chlamydomonadales</taxon>
        <taxon>Chlamydomonadales incertae sedis</taxon>
        <taxon>Edaphochlamys</taxon>
    </lineage>
</organism>
<dbReference type="AlphaFoldDB" id="A0A835XPN8"/>
<evidence type="ECO:0000313" key="4">
    <source>
        <dbReference type="Proteomes" id="UP000612055"/>
    </source>
</evidence>
<comment type="caution">
    <text evidence="3">The sequence shown here is derived from an EMBL/GenBank/DDBJ whole genome shotgun (WGS) entry which is preliminary data.</text>
</comment>
<evidence type="ECO:0000313" key="3">
    <source>
        <dbReference type="EMBL" id="KAG2487741.1"/>
    </source>
</evidence>
<dbReference type="EMBL" id="JAEHOE010000093">
    <property type="protein sequence ID" value="KAG2487741.1"/>
    <property type="molecule type" value="Genomic_DNA"/>
</dbReference>
<dbReference type="Proteomes" id="UP000612055">
    <property type="component" value="Unassembled WGS sequence"/>
</dbReference>
<dbReference type="SUPFAM" id="SSF50985">
    <property type="entry name" value="RCC1/BLIP-II"/>
    <property type="match status" value="1"/>
</dbReference>
<feature type="region of interest" description="Disordered" evidence="1">
    <location>
        <begin position="290"/>
        <end position="317"/>
    </location>
</feature>
<gene>
    <name evidence="3" type="ORF">HYH03_013739</name>
</gene>
<accession>A0A835XPN8</accession>
<dbReference type="OrthoDB" id="535541at2759"/>
<dbReference type="InterPro" id="IPR051553">
    <property type="entry name" value="Ran_GTPase-activating"/>
</dbReference>
<keyword evidence="2" id="KW-0732">Signal</keyword>
<feature type="signal peptide" evidence="2">
    <location>
        <begin position="1"/>
        <end position="21"/>
    </location>
</feature>
<dbReference type="InterPro" id="IPR009091">
    <property type="entry name" value="RCC1/BLIP-II"/>
</dbReference>
<dbReference type="PROSITE" id="PS00626">
    <property type="entry name" value="RCC1_2"/>
    <property type="match status" value="1"/>
</dbReference>
<dbReference type="InterPro" id="IPR000408">
    <property type="entry name" value="Reg_chr_condens"/>
</dbReference>
<dbReference type="PANTHER" id="PTHR45982">
    <property type="entry name" value="REGULATOR OF CHROMOSOME CONDENSATION"/>
    <property type="match status" value="1"/>
</dbReference>
<keyword evidence="4" id="KW-1185">Reference proteome</keyword>
<name>A0A835XPN8_9CHLO</name>
<protein>
    <submittedName>
        <fullName evidence="3">Uncharacterized protein</fullName>
    </submittedName>
</protein>
<sequence length="379" mass="39796">MTPHILTALVALLGAARLGAAARGVIAWGGPQYGDYIVSMKIPPEANSGVWAVTGGSYHSMAIYGPERRVIEWPPVSEKPFWPGTTRANDTYRDQPPGLTNVTAIAGGQYHSLALQRNGKVVMWTRELTGDNKTDDLPDFIKRANVRAISAAKSGGTFSLFLLANGSVFEWPPRNYSEPSYPGANYTKYIVPRPDGLLLSGRVKAIAAGYDHCLALLRNGTVIAWGGRRGQTQATVSAQFRSVRVPPAAQANVTAIAAGLALSMALLNNGSIVVWGSLFAAPDSSYGGCGSAGCNSPPPPKPPPRPPAPARSPPTPPPLLSGVRAISAAANVAVVLLPGGRVFAWGPTYFGLYLHVIPTEAQSGVVGIGTGATWWLAIK</sequence>
<evidence type="ECO:0000256" key="1">
    <source>
        <dbReference type="SAM" id="MobiDB-lite"/>
    </source>
</evidence>